<accession>A0AAV1TLZ6</accession>
<dbReference type="EMBL" id="CAKLBY020000066">
    <property type="protein sequence ID" value="CAK7922580.1"/>
    <property type="molecule type" value="Genomic_DNA"/>
</dbReference>
<evidence type="ECO:0000256" key="3">
    <source>
        <dbReference type="ARBA" id="ARBA00022525"/>
    </source>
</evidence>
<evidence type="ECO:0000313" key="5">
    <source>
        <dbReference type="EMBL" id="CAK7922580.1"/>
    </source>
</evidence>
<evidence type="ECO:0000256" key="1">
    <source>
        <dbReference type="ARBA" id="ARBA00004613"/>
    </source>
</evidence>
<evidence type="ECO:0000313" key="6">
    <source>
        <dbReference type="Proteomes" id="UP001162060"/>
    </source>
</evidence>
<gene>
    <name evidence="5" type="ORF">PM001_LOCUS7751</name>
</gene>
<dbReference type="Pfam" id="PF16810">
    <property type="entry name" value="RXLR"/>
    <property type="match status" value="1"/>
</dbReference>
<proteinExistence type="inferred from homology"/>
<keyword evidence="4" id="KW-0732">Signal</keyword>
<protein>
    <recommendedName>
        <fullName evidence="4">RxLR effector protein</fullName>
    </recommendedName>
</protein>
<feature type="chain" id="PRO_5044957524" description="RxLR effector protein" evidence="4">
    <location>
        <begin position="21"/>
        <end position="167"/>
    </location>
</feature>
<evidence type="ECO:0000256" key="4">
    <source>
        <dbReference type="RuleBase" id="RU367124"/>
    </source>
</evidence>
<feature type="signal peptide" evidence="4">
    <location>
        <begin position="1"/>
        <end position="20"/>
    </location>
</feature>
<dbReference type="InterPro" id="IPR031825">
    <property type="entry name" value="RXLR"/>
</dbReference>
<comment type="similarity">
    <text evidence="2 4">Belongs to the RxLR effector family.</text>
</comment>
<comment type="subcellular location">
    <subcellularLocation>
        <location evidence="1 4">Secreted</location>
    </subcellularLocation>
</comment>
<keyword evidence="3 4" id="KW-0964">Secreted</keyword>
<comment type="domain">
    <text evidence="4">The RxLR-dEER motif acts to carry the protein into the host cell cytoplasm through binding to cell surface phosphatidylinositol-3-phosphate.</text>
</comment>
<evidence type="ECO:0000256" key="2">
    <source>
        <dbReference type="ARBA" id="ARBA00010400"/>
    </source>
</evidence>
<dbReference type="Proteomes" id="UP001162060">
    <property type="component" value="Unassembled WGS sequence"/>
</dbReference>
<comment type="caution">
    <text evidence="5">The sequence shown here is derived from an EMBL/GenBank/DDBJ whole genome shotgun (WGS) entry which is preliminary data.</text>
</comment>
<organism evidence="5 6">
    <name type="scientific">Peronospora matthiolae</name>
    <dbReference type="NCBI Taxonomy" id="2874970"/>
    <lineage>
        <taxon>Eukaryota</taxon>
        <taxon>Sar</taxon>
        <taxon>Stramenopiles</taxon>
        <taxon>Oomycota</taxon>
        <taxon>Peronosporomycetes</taxon>
        <taxon>Peronosporales</taxon>
        <taxon>Peronosporaceae</taxon>
        <taxon>Peronospora</taxon>
    </lineage>
</organism>
<reference evidence="5" key="1">
    <citation type="submission" date="2024-01" db="EMBL/GenBank/DDBJ databases">
        <authorList>
            <person name="Webb A."/>
        </authorList>
    </citation>
    <scope>NUCLEOTIDE SEQUENCE</scope>
    <source>
        <strain evidence="5">Pm1</strain>
    </source>
</reference>
<sequence>MRLPYLAVAALAAIFASSDAVPSTAAEPDVSFVDRVTHDRVNEADAKRVLRTAGATNVLPSVPANMEEERAVVVPPKWAAQFVNKAKSLLNLNNLSAKVKKGSIDAWGRTARWKKKLLEDADAMGASLRQKVDERLKALAFLKWYNNIFESSKYAAANDVKAAPGAV</sequence>
<name>A0AAV1TLZ6_9STRA</name>
<dbReference type="AlphaFoldDB" id="A0AAV1TLZ6"/>
<comment type="function">
    <text evidence="4">Effector that suppresses plant defense responses during pathogen infection.</text>
</comment>